<dbReference type="AlphaFoldDB" id="A0A1I0PUG7"/>
<proteinExistence type="predicted"/>
<dbReference type="Proteomes" id="UP000198518">
    <property type="component" value="Unassembled WGS sequence"/>
</dbReference>
<sequence length="248" mass="26400">MRKLRAASVALLVVASAGLVFGSMGFSSVAADRGVSVAVADDDNALVGYHTEDLEKVEDGRFTLVAVENQLASDANVTDVTVGTNDDAVEVNNVSEPFVGTGQTSKVRADVDCQPGGSATLTVSVTVEAEGVTAEISGDTATRTFDVTCEDMESRDSDVRFDGWGNVHFDGWNQEALNVTYWVKSKGGFDRDTVEVGHSETLKHAISGKDTKFVAVYVEATNRTYFNSKFEDAPDEHSVDGKQGPGDD</sequence>
<evidence type="ECO:0000313" key="2">
    <source>
        <dbReference type="Proteomes" id="UP000198518"/>
    </source>
</evidence>
<keyword evidence="2" id="KW-1185">Reference proteome</keyword>
<evidence type="ECO:0000313" key="1">
    <source>
        <dbReference type="EMBL" id="SEW18110.1"/>
    </source>
</evidence>
<dbReference type="OrthoDB" id="313545at2157"/>
<gene>
    <name evidence="1" type="ORF">SAMN04487945_1972</name>
</gene>
<dbReference type="EMBL" id="FOJA01000001">
    <property type="protein sequence ID" value="SEW18110.1"/>
    <property type="molecule type" value="Genomic_DNA"/>
</dbReference>
<organism evidence="1 2">
    <name type="scientific">Halobacterium jilantaiense</name>
    <dbReference type="NCBI Taxonomy" id="355548"/>
    <lineage>
        <taxon>Archaea</taxon>
        <taxon>Methanobacteriati</taxon>
        <taxon>Methanobacteriota</taxon>
        <taxon>Stenosarchaea group</taxon>
        <taxon>Halobacteria</taxon>
        <taxon>Halobacteriales</taxon>
        <taxon>Halobacteriaceae</taxon>
        <taxon>Halobacterium</taxon>
    </lineage>
</organism>
<name>A0A1I0PUG7_9EURY</name>
<reference evidence="1 2" key="1">
    <citation type="submission" date="2016-10" db="EMBL/GenBank/DDBJ databases">
        <authorList>
            <person name="de Groot N.N."/>
        </authorList>
    </citation>
    <scope>NUCLEOTIDE SEQUENCE [LARGE SCALE GENOMIC DNA]</scope>
    <source>
        <strain evidence="1 2">CGMCC 1.5337</strain>
    </source>
</reference>
<dbReference type="RefSeq" id="WP_089669224.1">
    <property type="nucleotide sequence ID" value="NZ_FOJA01000001.1"/>
</dbReference>
<protein>
    <submittedName>
        <fullName evidence="1">Uncharacterized protein</fullName>
    </submittedName>
</protein>
<accession>A0A1I0PUG7</accession>